<name>A0A806U6V7_PRIMG</name>
<accession>A0A806U6V7</accession>
<reference evidence="1 2" key="1">
    <citation type="submission" date="2015-01" db="EMBL/GenBank/DDBJ databases">
        <title>Genome sequence of bacillus megaterium Q3.</title>
        <authorList>
            <person name="Wang Y."/>
            <person name="Luo K."/>
            <person name="Bai L."/>
            <person name="Luo F."/>
        </authorList>
    </citation>
    <scope>NUCLEOTIDE SEQUENCE [LARGE SCALE GENOMIC DNA]</scope>
    <source>
        <strain evidence="1 2">Q3</strain>
        <plasmid evidence="1 2">p1</plasmid>
    </source>
</reference>
<proteinExistence type="predicted"/>
<dbReference type="RefSeq" id="WP_014462120.1">
    <property type="nucleotide sequence ID" value="NZ_CP010587.1"/>
</dbReference>
<evidence type="ECO:0000313" key="1">
    <source>
        <dbReference type="EMBL" id="AKP80296.1"/>
    </source>
</evidence>
<dbReference type="EMBL" id="CP010587">
    <property type="protein sequence ID" value="AKP80296.1"/>
    <property type="molecule type" value="Genomic_DNA"/>
</dbReference>
<keyword evidence="1" id="KW-0614">Plasmid</keyword>
<sequence>MFESTLVAELTKRIGTPVEIALADGFVEGIITAVTNGLITILQTVGYGYGGTTLPLTIALPSITSIKISPVA</sequence>
<organism evidence="1 2">
    <name type="scientific">Priestia megaterium Q3</name>
    <dbReference type="NCBI Taxonomy" id="1452722"/>
    <lineage>
        <taxon>Bacteria</taxon>
        <taxon>Bacillati</taxon>
        <taxon>Bacillota</taxon>
        <taxon>Bacilli</taxon>
        <taxon>Bacillales</taxon>
        <taxon>Bacillaceae</taxon>
        <taxon>Priestia</taxon>
    </lineage>
</organism>
<dbReference type="GeneID" id="48015968"/>
<dbReference type="Proteomes" id="UP000036410">
    <property type="component" value="Plasmid p1"/>
</dbReference>
<geneLocation type="plasmid" evidence="1 2">
    <name>p1</name>
</geneLocation>
<dbReference type="AlphaFoldDB" id="A0A806U6V7"/>
<gene>
    <name evidence="1" type="ORF">AS52_05398</name>
</gene>
<evidence type="ECO:0000313" key="2">
    <source>
        <dbReference type="Proteomes" id="UP000036410"/>
    </source>
</evidence>
<protein>
    <submittedName>
        <fullName evidence="1">Uncharacterized protein</fullName>
    </submittedName>
</protein>